<dbReference type="EMBL" id="FOKA01000001">
    <property type="protein sequence ID" value="SFA74890.1"/>
    <property type="molecule type" value="Genomic_DNA"/>
</dbReference>
<reference evidence="4 5" key="1">
    <citation type="submission" date="2016-10" db="EMBL/GenBank/DDBJ databases">
        <authorList>
            <person name="de Groot N.N."/>
        </authorList>
    </citation>
    <scope>NUCLEOTIDE SEQUENCE [LARGE SCALE GENOMIC DNA]</scope>
    <source>
        <strain evidence="4 5">CGMCC 4.6945</strain>
    </source>
</reference>
<keyword evidence="2" id="KW-0812">Transmembrane</keyword>
<dbReference type="Pfam" id="PF01551">
    <property type="entry name" value="Peptidase_M23"/>
    <property type="match status" value="1"/>
</dbReference>
<dbReference type="InterPro" id="IPR050570">
    <property type="entry name" value="Cell_wall_metabolism_enzyme"/>
</dbReference>
<evidence type="ECO:0000313" key="4">
    <source>
        <dbReference type="EMBL" id="SFA74890.1"/>
    </source>
</evidence>
<sequence length="209" mass="21007">MLAHGPGGGALLRGLRPGTVPAMDPRRSPATPLLMAALLVAGVALPLLAAPAYGGSSTTTVAAPATTASAAEGWRLPVASAVLAPFVRPPQPWAAGHRGLDVRADPGTVVRAPATGTVGFAGVVAGRAVVVVRHDGGLRSTLEPVTATVPIGTVVEVGDEVGTVAGTVTTAGASHCADRCVHWGVREGDRYLDPGALVVRLPRVVLLPW</sequence>
<keyword evidence="2" id="KW-1133">Transmembrane helix</keyword>
<evidence type="ECO:0000259" key="3">
    <source>
        <dbReference type="Pfam" id="PF01551"/>
    </source>
</evidence>
<dbReference type="GO" id="GO:0004222">
    <property type="term" value="F:metalloendopeptidase activity"/>
    <property type="evidence" value="ECO:0007669"/>
    <property type="project" value="TreeGrafter"/>
</dbReference>
<dbReference type="Gene3D" id="2.70.70.10">
    <property type="entry name" value="Glucose Permease (Domain IIA)"/>
    <property type="match status" value="1"/>
</dbReference>
<evidence type="ECO:0000313" key="5">
    <source>
        <dbReference type="Proteomes" id="UP000199012"/>
    </source>
</evidence>
<keyword evidence="2" id="KW-0472">Membrane</keyword>
<dbReference type="PANTHER" id="PTHR21666:SF289">
    <property type="entry name" value="L-ALA--D-GLU ENDOPEPTIDASE"/>
    <property type="match status" value="1"/>
</dbReference>
<evidence type="ECO:0000256" key="1">
    <source>
        <dbReference type="ARBA" id="ARBA00022729"/>
    </source>
</evidence>
<gene>
    <name evidence="4" type="ORF">SAMN05421867_101356</name>
</gene>
<name>A0A1I0VFZ2_9CELL</name>
<organism evidence="4 5">
    <name type="scientific">Cellulomonas marina</name>
    <dbReference type="NCBI Taxonomy" id="988821"/>
    <lineage>
        <taxon>Bacteria</taxon>
        <taxon>Bacillati</taxon>
        <taxon>Actinomycetota</taxon>
        <taxon>Actinomycetes</taxon>
        <taxon>Micrococcales</taxon>
        <taxon>Cellulomonadaceae</taxon>
        <taxon>Cellulomonas</taxon>
    </lineage>
</organism>
<keyword evidence="1" id="KW-0732">Signal</keyword>
<dbReference type="STRING" id="988821.SAMN05421867_101356"/>
<dbReference type="InterPro" id="IPR016047">
    <property type="entry name" value="M23ase_b-sheet_dom"/>
</dbReference>
<dbReference type="Proteomes" id="UP000199012">
    <property type="component" value="Unassembled WGS sequence"/>
</dbReference>
<protein>
    <submittedName>
        <fullName evidence="4">Peptidase family M23</fullName>
    </submittedName>
</protein>
<keyword evidence="5" id="KW-1185">Reference proteome</keyword>
<dbReference type="PANTHER" id="PTHR21666">
    <property type="entry name" value="PEPTIDASE-RELATED"/>
    <property type="match status" value="1"/>
</dbReference>
<dbReference type="AlphaFoldDB" id="A0A1I0VFZ2"/>
<feature type="transmembrane region" description="Helical" evidence="2">
    <location>
        <begin position="33"/>
        <end position="54"/>
    </location>
</feature>
<evidence type="ECO:0000256" key="2">
    <source>
        <dbReference type="SAM" id="Phobius"/>
    </source>
</evidence>
<dbReference type="InterPro" id="IPR011055">
    <property type="entry name" value="Dup_hybrid_motif"/>
</dbReference>
<dbReference type="SUPFAM" id="SSF51261">
    <property type="entry name" value="Duplicated hybrid motif"/>
    <property type="match status" value="1"/>
</dbReference>
<feature type="domain" description="M23ase beta-sheet core" evidence="3">
    <location>
        <begin position="96"/>
        <end position="194"/>
    </location>
</feature>
<accession>A0A1I0VFZ2</accession>
<proteinExistence type="predicted"/>